<protein>
    <submittedName>
        <fullName evidence="13">Uncharacterized protein</fullName>
    </submittedName>
</protein>
<evidence type="ECO:0000313" key="12">
    <source>
        <dbReference type="Proteomes" id="UP000887540"/>
    </source>
</evidence>
<name>A0A914CJR0_9BILA</name>
<dbReference type="GO" id="GO:0005886">
    <property type="term" value="C:plasma membrane"/>
    <property type="evidence" value="ECO:0007669"/>
    <property type="project" value="TreeGrafter"/>
</dbReference>
<evidence type="ECO:0000256" key="7">
    <source>
        <dbReference type="ARBA" id="ARBA00022989"/>
    </source>
</evidence>
<accession>A0A914CJR0</accession>
<keyword evidence="12" id="KW-1185">Reference proteome</keyword>
<reference evidence="13" key="1">
    <citation type="submission" date="2022-11" db="UniProtKB">
        <authorList>
            <consortium name="WormBaseParasite"/>
        </authorList>
    </citation>
    <scope>IDENTIFICATION</scope>
</reference>
<dbReference type="InterPro" id="IPR047871">
    <property type="entry name" value="K_chnl_Slo-like"/>
</dbReference>
<evidence type="ECO:0000313" key="13">
    <source>
        <dbReference type="WBParaSite" id="ACRNAN_scaffold11509.g12093.t1"/>
    </source>
</evidence>
<comment type="subcellular location">
    <subcellularLocation>
        <location evidence="1">Membrane</location>
        <topology evidence="1">Multi-pass membrane protein</topology>
    </subcellularLocation>
</comment>
<keyword evidence="8" id="KW-0406">Ion transport</keyword>
<evidence type="ECO:0000256" key="4">
    <source>
        <dbReference type="ARBA" id="ARBA00022692"/>
    </source>
</evidence>
<evidence type="ECO:0000256" key="2">
    <source>
        <dbReference type="ARBA" id="ARBA00022448"/>
    </source>
</evidence>
<keyword evidence="2" id="KW-0813">Transport</keyword>
<dbReference type="WBParaSite" id="ACRNAN_scaffold11509.g12093.t1">
    <property type="protein sequence ID" value="ACRNAN_scaffold11509.g12093.t1"/>
    <property type="gene ID" value="ACRNAN_scaffold11509.g12093"/>
</dbReference>
<organism evidence="12 13">
    <name type="scientific">Acrobeloides nanus</name>
    <dbReference type="NCBI Taxonomy" id="290746"/>
    <lineage>
        <taxon>Eukaryota</taxon>
        <taxon>Metazoa</taxon>
        <taxon>Ecdysozoa</taxon>
        <taxon>Nematoda</taxon>
        <taxon>Chromadorea</taxon>
        <taxon>Rhabditida</taxon>
        <taxon>Tylenchina</taxon>
        <taxon>Cephalobomorpha</taxon>
        <taxon>Cephaloboidea</taxon>
        <taxon>Cephalobidae</taxon>
        <taxon>Acrobeloides</taxon>
    </lineage>
</organism>
<evidence type="ECO:0000256" key="8">
    <source>
        <dbReference type="ARBA" id="ARBA00023065"/>
    </source>
</evidence>
<keyword evidence="10" id="KW-0407">Ion channel</keyword>
<keyword evidence="9 11" id="KW-0472">Membrane</keyword>
<dbReference type="Proteomes" id="UP000887540">
    <property type="component" value="Unplaced"/>
</dbReference>
<keyword evidence="7 11" id="KW-1133">Transmembrane helix</keyword>
<keyword evidence="3" id="KW-0633">Potassium transport</keyword>
<feature type="transmembrane region" description="Helical" evidence="11">
    <location>
        <begin position="120"/>
        <end position="142"/>
    </location>
</feature>
<feature type="transmembrane region" description="Helical" evidence="11">
    <location>
        <begin position="89"/>
        <end position="113"/>
    </location>
</feature>
<evidence type="ECO:0000256" key="11">
    <source>
        <dbReference type="SAM" id="Phobius"/>
    </source>
</evidence>
<evidence type="ECO:0000256" key="3">
    <source>
        <dbReference type="ARBA" id="ARBA00022538"/>
    </source>
</evidence>
<dbReference type="PANTHER" id="PTHR10027">
    <property type="entry name" value="CALCIUM-ACTIVATED POTASSIUM CHANNEL ALPHA CHAIN"/>
    <property type="match status" value="1"/>
</dbReference>
<sequence>MSSMMDKFSLMTRFSSTKTFKSRLQQYFIENYKTSVKIRIFNFIIKILSCVLYCVRVNGDRQQVIFQAKESYVVDMNYNALLWIETNTYLWIIQVFVAFISIAESVLIFYITYKGSLFRLLLDIHFLLELATSAPLIITVFIPSLRNLYVPTFLNCWLANSILQQMMVFRFDRI</sequence>
<keyword evidence="5" id="KW-0631">Potassium channel</keyword>
<keyword evidence="6" id="KW-0630">Potassium</keyword>
<dbReference type="AlphaFoldDB" id="A0A914CJR0"/>
<evidence type="ECO:0000256" key="1">
    <source>
        <dbReference type="ARBA" id="ARBA00004141"/>
    </source>
</evidence>
<evidence type="ECO:0000256" key="5">
    <source>
        <dbReference type="ARBA" id="ARBA00022826"/>
    </source>
</evidence>
<evidence type="ECO:0000256" key="10">
    <source>
        <dbReference type="ARBA" id="ARBA00023303"/>
    </source>
</evidence>
<proteinExistence type="predicted"/>
<dbReference type="PANTHER" id="PTHR10027:SF10">
    <property type="entry name" value="SLOWPOKE 2, ISOFORM D"/>
    <property type="match status" value="1"/>
</dbReference>
<dbReference type="GO" id="GO:0005228">
    <property type="term" value="F:intracellular sodium-activated potassium channel activity"/>
    <property type="evidence" value="ECO:0007669"/>
    <property type="project" value="TreeGrafter"/>
</dbReference>
<dbReference type="GO" id="GO:0015271">
    <property type="term" value="F:outward rectifier potassium channel activity"/>
    <property type="evidence" value="ECO:0007669"/>
    <property type="project" value="TreeGrafter"/>
</dbReference>
<evidence type="ECO:0000256" key="9">
    <source>
        <dbReference type="ARBA" id="ARBA00023136"/>
    </source>
</evidence>
<keyword evidence="4 11" id="KW-0812">Transmembrane</keyword>
<evidence type="ECO:0000256" key="6">
    <source>
        <dbReference type="ARBA" id="ARBA00022958"/>
    </source>
</evidence>